<reference evidence="9" key="1">
    <citation type="submission" date="2025-08" db="UniProtKB">
        <authorList>
            <consortium name="RefSeq"/>
        </authorList>
    </citation>
    <scope>IDENTIFICATION</scope>
    <source>
        <tissue evidence="9">Whole sample</tissue>
    </source>
</reference>
<keyword evidence="5 7" id="KW-1133">Transmembrane helix</keyword>
<evidence type="ECO:0000256" key="2">
    <source>
        <dbReference type="ARBA" id="ARBA00008141"/>
    </source>
</evidence>
<dbReference type="GO" id="GO:0016020">
    <property type="term" value="C:membrane"/>
    <property type="evidence" value="ECO:0007669"/>
    <property type="project" value="UniProtKB-SubCell"/>
</dbReference>
<dbReference type="Proteomes" id="UP000694844">
    <property type="component" value="Chromosome 5"/>
</dbReference>
<dbReference type="PANTHER" id="PTHR12316:SF17">
    <property type="entry name" value="NINJURIN C, ISOFORM D"/>
    <property type="match status" value="1"/>
</dbReference>
<feature type="transmembrane region" description="Helical" evidence="7">
    <location>
        <begin position="84"/>
        <end position="107"/>
    </location>
</feature>
<evidence type="ECO:0000256" key="4">
    <source>
        <dbReference type="ARBA" id="ARBA00022889"/>
    </source>
</evidence>
<feature type="transmembrane region" description="Helical" evidence="7">
    <location>
        <begin position="143"/>
        <end position="162"/>
    </location>
</feature>
<dbReference type="RefSeq" id="XP_022337079.1">
    <property type="nucleotide sequence ID" value="XM_022481371.1"/>
</dbReference>
<evidence type="ECO:0000256" key="3">
    <source>
        <dbReference type="ARBA" id="ARBA00022692"/>
    </source>
</evidence>
<dbReference type="KEGG" id="cvn:111133215"/>
<dbReference type="GeneID" id="111133215"/>
<keyword evidence="6 7" id="KW-0472">Membrane</keyword>
<dbReference type="InterPro" id="IPR007007">
    <property type="entry name" value="Ninjurin"/>
</dbReference>
<comment type="similarity">
    <text evidence="2">Belongs to the ninjurin family.</text>
</comment>
<gene>
    <name evidence="9" type="primary">LOC111133215</name>
</gene>
<dbReference type="OrthoDB" id="6116270at2759"/>
<organism evidence="8 9">
    <name type="scientific">Crassostrea virginica</name>
    <name type="common">Eastern oyster</name>
    <dbReference type="NCBI Taxonomy" id="6565"/>
    <lineage>
        <taxon>Eukaryota</taxon>
        <taxon>Metazoa</taxon>
        <taxon>Spiralia</taxon>
        <taxon>Lophotrochozoa</taxon>
        <taxon>Mollusca</taxon>
        <taxon>Bivalvia</taxon>
        <taxon>Autobranchia</taxon>
        <taxon>Pteriomorphia</taxon>
        <taxon>Ostreida</taxon>
        <taxon>Ostreoidea</taxon>
        <taxon>Ostreidae</taxon>
        <taxon>Crassostrea</taxon>
    </lineage>
</organism>
<keyword evidence="4" id="KW-0130">Cell adhesion</keyword>
<evidence type="ECO:0000313" key="8">
    <source>
        <dbReference type="Proteomes" id="UP000694844"/>
    </source>
</evidence>
<accession>A0A8B8EBN1</accession>
<name>A0A8B8EBN1_CRAVI</name>
<protein>
    <submittedName>
        <fullName evidence="9">Ninjurin-1-like</fullName>
    </submittedName>
</protein>
<evidence type="ECO:0000256" key="1">
    <source>
        <dbReference type="ARBA" id="ARBA00004141"/>
    </source>
</evidence>
<dbReference type="PANTHER" id="PTHR12316">
    <property type="entry name" value="NINJURIN-RELATED"/>
    <property type="match status" value="1"/>
</dbReference>
<evidence type="ECO:0000256" key="5">
    <source>
        <dbReference type="ARBA" id="ARBA00022989"/>
    </source>
</evidence>
<keyword evidence="3 7" id="KW-0812">Transmembrane</keyword>
<proteinExistence type="inferred from homology"/>
<keyword evidence="8" id="KW-1185">Reference proteome</keyword>
<evidence type="ECO:0000256" key="6">
    <source>
        <dbReference type="ARBA" id="ARBA00023136"/>
    </source>
</evidence>
<dbReference type="Pfam" id="PF04923">
    <property type="entry name" value="Ninjurin"/>
    <property type="match status" value="1"/>
</dbReference>
<dbReference type="GO" id="GO:0007155">
    <property type="term" value="P:cell adhesion"/>
    <property type="evidence" value="ECO:0007669"/>
    <property type="project" value="UniProtKB-KW"/>
</dbReference>
<dbReference type="GO" id="GO:0042246">
    <property type="term" value="P:tissue regeneration"/>
    <property type="evidence" value="ECO:0007669"/>
    <property type="project" value="InterPro"/>
</dbReference>
<evidence type="ECO:0000313" key="9">
    <source>
        <dbReference type="RefSeq" id="XP_022337079.1"/>
    </source>
</evidence>
<sequence length="163" mass="18293">MSIEKQTSFNIISNGLQNNKEDCEAPGDEVDFQYLNKKDESNGQVTNHFTDKQNFVRQLCDASLLAANVSQLRSVLENSSNDKYFIPLVIMISLAIFFHVVFGILLIQRWKKEKAAMLSHKNDPLGLVCNCEACATVERYDEISIFIVFFVVILNVGIAGLGL</sequence>
<dbReference type="AlphaFoldDB" id="A0A8B8EBN1"/>
<comment type="subcellular location">
    <subcellularLocation>
        <location evidence="1">Membrane</location>
        <topology evidence="1">Multi-pass membrane protein</topology>
    </subcellularLocation>
</comment>
<evidence type="ECO:0000256" key="7">
    <source>
        <dbReference type="SAM" id="Phobius"/>
    </source>
</evidence>